<accession>A0A075NX80</accession>
<evidence type="ECO:0000256" key="1">
    <source>
        <dbReference type="ARBA" id="ARBA00001917"/>
    </source>
</evidence>
<gene>
    <name evidence="6" type="ORF">DCW74_19570</name>
    <name evidence="7" type="ORF">DEB45_13315</name>
    <name evidence="5" type="ORF">EP13_04755</name>
</gene>
<evidence type="ECO:0000313" key="10">
    <source>
        <dbReference type="Proteomes" id="UP000264779"/>
    </source>
</evidence>
<dbReference type="GO" id="GO:0050660">
    <property type="term" value="F:flavin adenine dinucleotide binding"/>
    <property type="evidence" value="ECO:0007669"/>
    <property type="project" value="TreeGrafter"/>
</dbReference>
<dbReference type="SUPFAM" id="SSF52218">
    <property type="entry name" value="Flavoproteins"/>
    <property type="match status" value="1"/>
</dbReference>
<dbReference type="AlphaFoldDB" id="A0A075NX80"/>
<dbReference type="EMBL" id="DNAN01000684">
    <property type="protein sequence ID" value="HAW77922.1"/>
    <property type="molecule type" value="Genomic_DNA"/>
</dbReference>
<dbReference type="PANTHER" id="PTHR19384:SF128">
    <property type="entry name" value="NADPH OXIDOREDUCTASE A"/>
    <property type="match status" value="1"/>
</dbReference>
<name>A0A075NX80_9ALTE</name>
<dbReference type="GO" id="GO:0010181">
    <property type="term" value="F:FMN binding"/>
    <property type="evidence" value="ECO:0007669"/>
    <property type="project" value="InterPro"/>
</dbReference>
<dbReference type="PATRIC" id="fig|589873.4.peg.1038"/>
<dbReference type="KEGG" id="aaus:EP12_04810"/>
<feature type="domain" description="Flavodoxin-like" evidence="4">
    <location>
        <begin position="4"/>
        <end position="144"/>
    </location>
</feature>
<dbReference type="GO" id="GO:0016491">
    <property type="term" value="F:oxidoreductase activity"/>
    <property type="evidence" value="ECO:0007669"/>
    <property type="project" value="TreeGrafter"/>
</dbReference>
<dbReference type="InterPro" id="IPR029039">
    <property type="entry name" value="Flavoprotein-like_sf"/>
</dbReference>
<evidence type="ECO:0000259" key="4">
    <source>
        <dbReference type="PROSITE" id="PS50902"/>
    </source>
</evidence>
<dbReference type="GeneID" id="78254239"/>
<comment type="cofactor">
    <cofactor evidence="1">
        <name>FMN</name>
        <dbReference type="ChEBI" id="CHEBI:58210"/>
    </cofactor>
</comment>
<evidence type="ECO:0000313" key="6">
    <source>
        <dbReference type="EMBL" id="HAW77922.1"/>
    </source>
</evidence>
<dbReference type="InterPro" id="IPR008254">
    <property type="entry name" value="Flavodoxin/NO_synth"/>
</dbReference>
<dbReference type="PROSITE" id="PS50902">
    <property type="entry name" value="FLAVODOXIN_LIKE"/>
    <property type="match status" value="1"/>
</dbReference>
<keyword evidence="2" id="KW-0285">Flavoprotein</keyword>
<dbReference type="KEGG" id="aal:EP13_04755"/>
<dbReference type="EMBL" id="DONK01000200">
    <property type="protein sequence ID" value="HBU52230.1"/>
    <property type="molecule type" value="Genomic_DNA"/>
</dbReference>
<evidence type="ECO:0000256" key="3">
    <source>
        <dbReference type="ARBA" id="ARBA00022643"/>
    </source>
</evidence>
<dbReference type="OrthoDB" id="359268at2"/>
<evidence type="ECO:0000313" key="7">
    <source>
        <dbReference type="EMBL" id="HBU52230.1"/>
    </source>
</evidence>
<protein>
    <submittedName>
        <fullName evidence="5">Flavodoxin</fullName>
    </submittedName>
</protein>
<dbReference type="Pfam" id="PF00258">
    <property type="entry name" value="Flavodoxin_1"/>
    <property type="match status" value="1"/>
</dbReference>
<dbReference type="GO" id="GO:0005829">
    <property type="term" value="C:cytosol"/>
    <property type="evidence" value="ECO:0007669"/>
    <property type="project" value="TreeGrafter"/>
</dbReference>
<reference evidence="5 8" key="1">
    <citation type="submission" date="2014-06" db="EMBL/GenBank/DDBJ databases">
        <title>Genomes of Alteromonas australica, a world apart.</title>
        <authorList>
            <person name="Gonzaga A."/>
            <person name="Lopez-Perez M."/>
            <person name="Rodriguez-Valera F."/>
        </authorList>
    </citation>
    <scope>NUCLEOTIDE SEQUENCE [LARGE SCALE GENOMIC DNA]</scope>
    <source>
        <strain evidence="5 8">H 17</strain>
    </source>
</reference>
<keyword evidence="8" id="KW-1185">Reference proteome</keyword>
<dbReference type="Gene3D" id="3.40.50.360">
    <property type="match status" value="1"/>
</dbReference>
<reference evidence="9 10" key="2">
    <citation type="journal article" date="2018" name="Nat. Biotechnol.">
        <title>A standardized bacterial taxonomy based on genome phylogeny substantially revises the tree of life.</title>
        <authorList>
            <person name="Parks D.H."/>
            <person name="Chuvochina M."/>
            <person name="Waite D.W."/>
            <person name="Rinke C."/>
            <person name="Skarshewski A."/>
            <person name="Chaumeil P.A."/>
            <person name="Hugenholtz P."/>
        </authorList>
    </citation>
    <scope>NUCLEOTIDE SEQUENCE [LARGE SCALE GENOMIC DNA]</scope>
    <source>
        <strain evidence="7">UBA11621</strain>
        <strain evidence="6">UBA11978</strain>
    </source>
</reference>
<sequence length="150" mass="16048">MATLKIIAGTVYGNAQHVAEQVEENLAEQGVDCELESDPSVSDFTDADAILVITSTTGQGDIPPNLEFVFSDLKDEFPMLTNKPFAVAALGDSGYGESFCGAGHQIFDLLKELQGKPAADLLKVDAMETLEPEKDVVEWVNSIKATLVGE</sequence>
<dbReference type="Proteomes" id="UP000264779">
    <property type="component" value="Unassembled WGS sequence"/>
</dbReference>
<organism evidence="5 8">
    <name type="scientific">Alteromonas australica</name>
    <dbReference type="NCBI Taxonomy" id="589873"/>
    <lineage>
        <taxon>Bacteria</taxon>
        <taxon>Pseudomonadati</taxon>
        <taxon>Pseudomonadota</taxon>
        <taxon>Gammaproteobacteria</taxon>
        <taxon>Alteromonadales</taxon>
        <taxon>Alteromonadaceae</taxon>
        <taxon>Alteromonas/Salinimonas group</taxon>
        <taxon>Alteromonas</taxon>
    </lineage>
</organism>
<evidence type="ECO:0000313" key="9">
    <source>
        <dbReference type="Proteomes" id="UP000263517"/>
    </source>
</evidence>
<dbReference type="PANTHER" id="PTHR19384">
    <property type="entry name" value="NITRIC OXIDE SYNTHASE-RELATED"/>
    <property type="match status" value="1"/>
</dbReference>
<dbReference type="Proteomes" id="UP000056090">
    <property type="component" value="Chromosome"/>
</dbReference>
<evidence type="ECO:0000313" key="8">
    <source>
        <dbReference type="Proteomes" id="UP000056090"/>
    </source>
</evidence>
<proteinExistence type="predicted"/>
<keyword evidence="3" id="KW-0288">FMN</keyword>
<evidence type="ECO:0000256" key="2">
    <source>
        <dbReference type="ARBA" id="ARBA00022630"/>
    </source>
</evidence>
<dbReference type="EMBL" id="CP008849">
    <property type="protein sequence ID" value="AIF98063.1"/>
    <property type="molecule type" value="Genomic_DNA"/>
</dbReference>
<dbReference type="Proteomes" id="UP000263517">
    <property type="component" value="Unassembled WGS sequence"/>
</dbReference>
<dbReference type="eggNOG" id="COG0716">
    <property type="taxonomic scope" value="Bacteria"/>
</dbReference>
<dbReference type="RefSeq" id="WP_044056268.1">
    <property type="nucleotide sequence ID" value="NZ_CAJXAX010000007.1"/>
</dbReference>
<dbReference type="STRING" id="589873.EP12_04810"/>
<evidence type="ECO:0000313" key="5">
    <source>
        <dbReference type="EMBL" id="AIF98063.1"/>
    </source>
</evidence>